<dbReference type="Proteomes" id="UP000651208">
    <property type="component" value="Unassembled WGS sequence"/>
</dbReference>
<keyword evidence="6" id="KW-0966">Cell projection</keyword>
<dbReference type="PANTHER" id="PTHR37533">
    <property type="entry name" value="FLAGELLAR HOOK-LENGTH CONTROL PROTEIN"/>
    <property type="match status" value="1"/>
</dbReference>
<keyword evidence="6" id="KW-0282">Flagellum</keyword>
<organism evidence="6 7">
    <name type="scientific">Frischella japonica</name>
    <dbReference type="NCBI Taxonomy" id="2741544"/>
    <lineage>
        <taxon>Bacteria</taxon>
        <taxon>Pseudomonadati</taxon>
        <taxon>Pseudomonadota</taxon>
        <taxon>Gammaproteobacteria</taxon>
        <taxon>Orbales</taxon>
        <taxon>Orbaceae</taxon>
        <taxon>Frischella</taxon>
    </lineage>
</organism>
<evidence type="ECO:0000256" key="3">
    <source>
        <dbReference type="ARBA" id="ARBA00022795"/>
    </source>
</evidence>
<evidence type="ECO:0000256" key="2">
    <source>
        <dbReference type="ARBA" id="ARBA00009149"/>
    </source>
</evidence>
<dbReference type="InterPro" id="IPR021136">
    <property type="entry name" value="Flagellar_hook_control-like_C"/>
</dbReference>
<dbReference type="InterPro" id="IPR052563">
    <property type="entry name" value="FliK"/>
</dbReference>
<dbReference type="InterPro" id="IPR001635">
    <property type="entry name" value="Flag_hook_Flik"/>
</dbReference>
<dbReference type="Pfam" id="PF02120">
    <property type="entry name" value="Flg_hook"/>
    <property type="match status" value="1"/>
</dbReference>
<feature type="domain" description="Flagellar hook-length control protein-like C-terminal" evidence="5">
    <location>
        <begin position="244"/>
        <end position="320"/>
    </location>
</feature>
<evidence type="ECO:0000256" key="1">
    <source>
        <dbReference type="ARBA" id="ARBA00003944"/>
    </source>
</evidence>
<keyword evidence="6" id="KW-0969">Cilium</keyword>
<evidence type="ECO:0000259" key="5">
    <source>
        <dbReference type="Pfam" id="PF02120"/>
    </source>
</evidence>
<dbReference type="InterPro" id="IPR038610">
    <property type="entry name" value="FliK-like_C_sf"/>
</dbReference>
<comment type="caution">
    <text evidence="6">The sequence shown here is derived from an EMBL/GenBank/DDBJ whole genome shotgun (WGS) entry which is preliminary data.</text>
</comment>
<gene>
    <name evidence="6" type="ORF">FcAc13_10190</name>
</gene>
<keyword evidence="3" id="KW-1005">Bacterial flagellum biogenesis</keyword>
<reference evidence="6 7" key="1">
    <citation type="submission" date="2020-06" db="EMBL/GenBank/DDBJ databases">
        <title>Frischella cerana isolated from Apis cerana gut homogenate.</title>
        <authorList>
            <person name="Wolter L.A."/>
            <person name="Suenami S."/>
            <person name="Miyazaki R."/>
        </authorList>
    </citation>
    <scope>NUCLEOTIDE SEQUENCE [LARGE SCALE GENOMIC DNA]</scope>
    <source>
        <strain evidence="6 7">Ac13</strain>
    </source>
</reference>
<accession>A0ABR7QZN7</accession>
<name>A0ABR7QZN7_9GAMM</name>
<proteinExistence type="inferred from homology"/>
<protein>
    <submittedName>
        <fullName evidence="6">Flagellar hook-length control protein FliK</fullName>
    </submittedName>
</protein>
<dbReference type="RefSeq" id="WP_187756113.1">
    <property type="nucleotide sequence ID" value="NZ_JABURY010000019.1"/>
</dbReference>
<dbReference type="Gene3D" id="3.30.750.140">
    <property type="match status" value="1"/>
</dbReference>
<dbReference type="PANTHER" id="PTHR37533:SF2">
    <property type="entry name" value="FLAGELLAR HOOK-LENGTH CONTROL PROTEIN"/>
    <property type="match status" value="1"/>
</dbReference>
<evidence type="ECO:0000313" key="6">
    <source>
        <dbReference type="EMBL" id="MBC9131672.1"/>
    </source>
</evidence>
<evidence type="ECO:0000256" key="4">
    <source>
        <dbReference type="SAM" id="MobiDB-lite"/>
    </source>
</evidence>
<comment type="similarity">
    <text evidence="2">Belongs to the FliK family.</text>
</comment>
<feature type="region of interest" description="Disordered" evidence="4">
    <location>
        <begin position="323"/>
        <end position="344"/>
    </location>
</feature>
<sequence>MNLNSMTSIPNISTKQTDSHVNVTHSNDEGIFQQLMQQNGDTWLISQNQIVPEDAHQEQAQCIEHEQQAAEQAILCQVIMILPSVQDKPDLDSLTEIGGTKNKHSESLTDVIIDRVNDDRKDSDRQQKKLLINEKLSSLMETLSVKPTQTDLQQYRLTAQSVSGNEITKTFIYHNHQQVIHHSPVIATSVTNQNMADMPSNHFLLDGIMPHVQATAQAVTNNPLPTVNLPISIEHPQWPTALSQQIILFKQQNIEQAELRLDPAELGSLKIKLSMHNGKMQLQMAAAVSVVKEVLASALPYLRTSLAEQGIELQQTEVTDFTATADNDSSSPFQQHTQSSLPQKMTQSMIEDPMNEAHQRQTNCHSGLSVFA</sequence>
<dbReference type="EMBL" id="JABURY010000019">
    <property type="protein sequence ID" value="MBC9131672.1"/>
    <property type="molecule type" value="Genomic_DNA"/>
</dbReference>
<dbReference type="CDD" id="cd17470">
    <property type="entry name" value="T3SS_Flik_C"/>
    <property type="match status" value="1"/>
</dbReference>
<keyword evidence="7" id="KW-1185">Reference proteome</keyword>
<evidence type="ECO:0000313" key="7">
    <source>
        <dbReference type="Proteomes" id="UP000651208"/>
    </source>
</evidence>
<dbReference type="PRINTS" id="PR01007">
    <property type="entry name" value="FLGHOOKFLIK"/>
</dbReference>
<feature type="region of interest" description="Disordered" evidence="4">
    <location>
        <begin position="1"/>
        <end position="20"/>
    </location>
</feature>
<comment type="function">
    <text evidence="1">Controls the length of the flagellar hook.</text>
</comment>